<feature type="region of interest" description="Disordered" evidence="1">
    <location>
        <begin position="260"/>
        <end position="293"/>
    </location>
</feature>
<sequence>MIPTSIYTHPRPRVAYEPSRAQQPKPFPSKPTAEERLAAIRQAIHAEHPVVRNWKPCYTTGTRERFTVHSPEDAFITENASETLRRKQRDQAREAWRSTNVTREPQETPSASPANSCTSSPLSSPPITPTYLPEDISESPTVVERRDRVARSHMHGSSYRRAVPHDRVRDSVTRWLGASTGIDQSAQTALLKSRHRPSRSHSSSMRQSLSRRSSQHSLSTGHAAAGQQERTLNASSILSFVKRLAPLARFNPYRRARAESMSAVMDDGKGGRDDTSRGRACRRRCKSDSAVRC</sequence>
<gene>
    <name evidence="2" type="ORF">BD310DRAFT_915931</name>
</gene>
<dbReference type="Proteomes" id="UP000292082">
    <property type="component" value="Unassembled WGS sequence"/>
</dbReference>
<organism evidence="2 3">
    <name type="scientific">Dichomitus squalens</name>
    <dbReference type="NCBI Taxonomy" id="114155"/>
    <lineage>
        <taxon>Eukaryota</taxon>
        <taxon>Fungi</taxon>
        <taxon>Dikarya</taxon>
        <taxon>Basidiomycota</taxon>
        <taxon>Agaricomycotina</taxon>
        <taxon>Agaricomycetes</taxon>
        <taxon>Polyporales</taxon>
        <taxon>Polyporaceae</taxon>
        <taxon>Dichomitus</taxon>
    </lineage>
</organism>
<evidence type="ECO:0000256" key="1">
    <source>
        <dbReference type="SAM" id="MobiDB-lite"/>
    </source>
</evidence>
<feature type="region of interest" description="Disordered" evidence="1">
    <location>
        <begin position="187"/>
        <end position="230"/>
    </location>
</feature>
<feature type="region of interest" description="Disordered" evidence="1">
    <location>
        <begin position="71"/>
        <end position="165"/>
    </location>
</feature>
<keyword evidence="3" id="KW-1185">Reference proteome</keyword>
<evidence type="ECO:0000313" key="2">
    <source>
        <dbReference type="EMBL" id="TBU63798.1"/>
    </source>
</evidence>
<dbReference type="AlphaFoldDB" id="A0A4V6MWY3"/>
<feature type="compositionally biased region" description="Basic and acidic residues" evidence="1">
    <location>
        <begin position="266"/>
        <end position="277"/>
    </location>
</feature>
<reference evidence="2 3" key="1">
    <citation type="submission" date="2019-01" db="EMBL/GenBank/DDBJ databases">
        <title>Draft genome sequences of three monokaryotic isolates of the white-rot basidiomycete fungus Dichomitus squalens.</title>
        <authorList>
            <consortium name="DOE Joint Genome Institute"/>
            <person name="Lopez S.C."/>
            <person name="Andreopoulos B."/>
            <person name="Pangilinan J."/>
            <person name="Lipzen A."/>
            <person name="Riley R."/>
            <person name="Ahrendt S."/>
            <person name="Ng V."/>
            <person name="Barry K."/>
            <person name="Daum C."/>
            <person name="Grigoriev I.V."/>
            <person name="Hilden K.S."/>
            <person name="Makela M.R."/>
            <person name="de Vries R.P."/>
        </authorList>
    </citation>
    <scope>NUCLEOTIDE SEQUENCE [LARGE SCALE GENOMIC DNA]</scope>
    <source>
        <strain evidence="2 3">CBS 464.89</strain>
    </source>
</reference>
<evidence type="ECO:0000313" key="3">
    <source>
        <dbReference type="Proteomes" id="UP000292082"/>
    </source>
</evidence>
<feature type="compositionally biased region" description="Polar residues" evidence="1">
    <location>
        <begin position="97"/>
        <end position="111"/>
    </location>
</feature>
<feature type="compositionally biased region" description="Low complexity" evidence="1">
    <location>
        <begin position="112"/>
        <end position="122"/>
    </location>
</feature>
<name>A0A4V6MWY3_9APHY</name>
<dbReference type="EMBL" id="ML145088">
    <property type="protein sequence ID" value="TBU63798.1"/>
    <property type="molecule type" value="Genomic_DNA"/>
</dbReference>
<feature type="compositionally biased region" description="Low complexity" evidence="1">
    <location>
        <begin position="200"/>
        <end position="219"/>
    </location>
</feature>
<accession>A0A4V6MWY3</accession>
<protein>
    <submittedName>
        <fullName evidence="2">Uncharacterized protein</fullName>
    </submittedName>
</protein>
<proteinExistence type="predicted"/>
<feature type="compositionally biased region" description="Basic and acidic residues" evidence="1">
    <location>
        <begin position="83"/>
        <end position="96"/>
    </location>
</feature>
<feature type="region of interest" description="Disordered" evidence="1">
    <location>
        <begin position="1"/>
        <end position="33"/>
    </location>
</feature>